<reference evidence="8" key="1">
    <citation type="journal article" date="2021" name="IMA Fungus">
        <title>Genomic characterization of three marine fungi, including Emericellopsis atlantica sp. nov. with signatures of a generalist lifestyle and marine biomass degradation.</title>
        <authorList>
            <person name="Hagestad O.C."/>
            <person name="Hou L."/>
            <person name="Andersen J.H."/>
            <person name="Hansen E.H."/>
            <person name="Altermark B."/>
            <person name="Li C."/>
            <person name="Kuhnert E."/>
            <person name="Cox R.J."/>
            <person name="Crous P.W."/>
            <person name="Spatafora J.W."/>
            <person name="Lail K."/>
            <person name="Amirebrahimi M."/>
            <person name="Lipzen A."/>
            <person name="Pangilinan J."/>
            <person name="Andreopoulos W."/>
            <person name="Hayes R.D."/>
            <person name="Ng V."/>
            <person name="Grigoriev I.V."/>
            <person name="Jackson S.A."/>
            <person name="Sutton T.D.S."/>
            <person name="Dobson A.D.W."/>
            <person name="Rama T."/>
        </authorList>
    </citation>
    <scope>NUCLEOTIDE SEQUENCE</scope>
    <source>
        <strain evidence="8">TRa018bII</strain>
    </source>
</reference>
<dbReference type="InterPro" id="IPR006620">
    <property type="entry name" value="Pro_4_hyd_alph"/>
</dbReference>
<organism evidence="8 9">
    <name type="scientific">Amylocarpus encephaloides</name>
    <dbReference type="NCBI Taxonomy" id="45428"/>
    <lineage>
        <taxon>Eukaryota</taxon>
        <taxon>Fungi</taxon>
        <taxon>Dikarya</taxon>
        <taxon>Ascomycota</taxon>
        <taxon>Pezizomycotina</taxon>
        <taxon>Leotiomycetes</taxon>
        <taxon>Helotiales</taxon>
        <taxon>Helotiales incertae sedis</taxon>
        <taxon>Amylocarpus</taxon>
    </lineage>
</organism>
<dbReference type="GO" id="GO:0031418">
    <property type="term" value="F:L-ascorbic acid binding"/>
    <property type="evidence" value="ECO:0007669"/>
    <property type="project" value="InterPro"/>
</dbReference>
<evidence type="ECO:0000313" key="8">
    <source>
        <dbReference type="EMBL" id="KAG9230870.1"/>
    </source>
</evidence>
<dbReference type="Gene3D" id="2.60.120.620">
    <property type="entry name" value="q2cbj1_9rhob like domain"/>
    <property type="match status" value="1"/>
</dbReference>
<keyword evidence="5" id="KW-0408">Iron</keyword>
<feature type="compositionally biased region" description="Pro residues" evidence="6">
    <location>
        <begin position="16"/>
        <end position="25"/>
    </location>
</feature>
<dbReference type="InterPro" id="IPR045054">
    <property type="entry name" value="P4HA-like"/>
</dbReference>
<dbReference type="OrthoDB" id="69177at2759"/>
<comment type="cofactor">
    <cofactor evidence="1">
        <name>L-ascorbate</name>
        <dbReference type="ChEBI" id="CHEBI:38290"/>
    </cofactor>
</comment>
<name>A0A9P7YD21_9HELO</name>
<keyword evidence="9" id="KW-1185">Reference proteome</keyword>
<dbReference type="EMBL" id="MU251639">
    <property type="protein sequence ID" value="KAG9230870.1"/>
    <property type="molecule type" value="Genomic_DNA"/>
</dbReference>
<sequence length="275" mass="30835">MPPKKQHSNSKGNTPASPPNPPPNWPAFKPLLPASDVHLETLVDSQIIVARNFWTGTLCKNYVAFLKTLPLTTTPGKPKKGEALRVNDRFQVHDERFANRLWVETGLREMLCGGGTEEAEGERTSMTPEEKHELWGGEPIGLNPSIRIYRYSKGQYFDCHYDESNVLNINTKPISTPAKTTWTLLLYLTSPATGCEGGQTVFYPDDLPGKNSVLEKEIVVDLETGMMLLHKHGNECMLHEGREVTEGEKWVIRTDLCVKRGRPRAADLETLRNGI</sequence>
<evidence type="ECO:0000256" key="6">
    <source>
        <dbReference type="SAM" id="MobiDB-lite"/>
    </source>
</evidence>
<proteinExistence type="predicted"/>
<evidence type="ECO:0000256" key="1">
    <source>
        <dbReference type="ARBA" id="ARBA00001961"/>
    </source>
</evidence>
<dbReference type="InterPro" id="IPR044862">
    <property type="entry name" value="Pro_4_hyd_alph_FE2OG_OXY"/>
</dbReference>
<keyword evidence="2" id="KW-0479">Metal-binding</keyword>
<evidence type="ECO:0000256" key="2">
    <source>
        <dbReference type="ARBA" id="ARBA00022723"/>
    </source>
</evidence>
<dbReference type="InterPro" id="IPR005123">
    <property type="entry name" value="Oxoglu/Fe-dep_dioxygenase_dom"/>
</dbReference>
<keyword evidence="4" id="KW-0560">Oxidoreductase</keyword>
<dbReference type="SMART" id="SM00702">
    <property type="entry name" value="P4Hc"/>
    <property type="match status" value="1"/>
</dbReference>
<protein>
    <recommendedName>
        <fullName evidence="7">Fe2OG dioxygenase domain-containing protein</fullName>
    </recommendedName>
</protein>
<dbReference type="PROSITE" id="PS51471">
    <property type="entry name" value="FE2OG_OXY"/>
    <property type="match status" value="1"/>
</dbReference>
<evidence type="ECO:0000313" key="9">
    <source>
        <dbReference type="Proteomes" id="UP000824998"/>
    </source>
</evidence>
<keyword evidence="3" id="KW-0223">Dioxygenase</keyword>
<evidence type="ECO:0000256" key="5">
    <source>
        <dbReference type="ARBA" id="ARBA00023004"/>
    </source>
</evidence>
<comment type="caution">
    <text evidence="8">The sequence shown here is derived from an EMBL/GenBank/DDBJ whole genome shotgun (WGS) entry which is preliminary data.</text>
</comment>
<dbReference type="GO" id="GO:0004656">
    <property type="term" value="F:procollagen-proline 4-dioxygenase activity"/>
    <property type="evidence" value="ECO:0007669"/>
    <property type="project" value="TreeGrafter"/>
</dbReference>
<accession>A0A9P7YD21</accession>
<dbReference type="GO" id="GO:0005783">
    <property type="term" value="C:endoplasmic reticulum"/>
    <property type="evidence" value="ECO:0007669"/>
    <property type="project" value="TreeGrafter"/>
</dbReference>
<dbReference type="AlphaFoldDB" id="A0A9P7YD21"/>
<evidence type="ECO:0000256" key="4">
    <source>
        <dbReference type="ARBA" id="ARBA00023002"/>
    </source>
</evidence>
<evidence type="ECO:0000259" key="7">
    <source>
        <dbReference type="PROSITE" id="PS51471"/>
    </source>
</evidence>
<feature type="domain" description="Fe2OG dioxygenase" evidence="7">
    <location>
        <begin position="142"/>
        <end position="263"/>
    </location>
</feature>
<dbReference type="Proteomes" id="UP000824998">
    <property type="component" value="Unassembled WGS sequence"/>
</dbReference>
<dbReference type="GO" id="GO:0005506">
    <property type="term" value="F:iron ion binding"/>
    <property type="evidence" value="ECO:0007669"/>
    <property type="project" value="InterPro"/>
</dbReference>
<gene>
    <name evidence="8" type="ORF">BJ875DRAFT_139018</name>
</gene>
<dbReference type="FunFam" id="2.60.120.620:FF:000021">
    <property type="entry name" value="WGS project CABT00000000 data, contig 2.8"/>
    <property type="match status" value="1"/>
</dbReference>
<feature type="region of interest" description="Disordered" evidence="6">
    <location>
        <begin position="116"/>
        <end position="136"/>
    </location>
</feature>
<dbReference type="PANTHER" id="PTHR10869:SF236">
    <property type="entry name" value="PROLYL 4-HYDROXYLASE ALPHA SUBUNIT DOMAIN-CONTAINING PROTEIN"/>
    <property type="match status" value="1"/>
</dbReference>
<dbReference type="Pfam" id="PF13640">
    <property type="entry name" value="2OG-FeII_Oxy_3"/>
    <property type="match status" value="1"/>
</dbReference>
<feature type="region of interest" description="Disordered" evidence="6">
    <location>
        <begin position="1"/>
        <end position="28"/>
    </location>
</feature>
<dbReference type="PANTHER" id="PTHR10869">
    <property type="entry name" value="PROLYL 4-HYDROXYLASE ALPHA SUBUNIT"/>
    <property type="match status" value="1"/>
</dbReference>
<evidence type="ECO:0000256" key="3">
    <source>
        <dbReference type="ARBA" id="ARBA00022964"/>
    </source>
</evidence>